<evidence type="ECO:0000256" key="2">
    <source>
        <dbReference type="SAM" id="MobiDB-lite"/>
    </source>
</evidence>
<accession>A0A319CS32</accession>
<dbReference type="Gene3D" id="1.20.5.170">
    <property type="match status" value="1"/>
</dbReference>
<feature type="coiled-coil region" evidence="1">
    <location>
        <begin position="52"/>
        <end position="79"/>
    </location>
</feature>
<organism evidence="3 4">
    <name type="scientific">Aspergillus ellipticus CBS 707.79</name>
    <dbReference type="NCBI Taxonomy" id="1448320"/>
    <lineage>
        <taxon>Eukaryota</taxon>
        <taxon>Fungi</taxon>
        <taxon>Dikarya</taxon>
        <taxon>Ascomycota</taxon>
        <taxon>Pezizomycotina</taxon>
        <taxon>Eurotiomycetes</taxon>
        <taxon>Eurotiomycetidae</taxon>
        <taxon>Eurotiales</taxon>
        <taxon>Aspergillaceae</taxon>
        <taxon>Aspergillus</taxon>
        <taxon>Aspergillus subgen. Circumdati</taxon>
    </lineage>
</organism>
<proteinExistence type="predicted"/>
<dbReference type="AlphaFoldDB" id="A0A319CS32"/>
<dbReference type="GO" id="GO:0003700">
    <property type="term" value="F:DNA-binding transcription factor activity"/>
    <property type="evidence" value="ECO:0007669"/>
    <property type="project" value="InterPro"/>
</dbReference>
<feature type="region of interest" description="Disordered" evidence="2">
    <location>
        <begin position="1"/>
        <end position="28"/>
    </location>
</feature>
<evidence type="ECO:0008006" key="5">
    <source>
        <dbReference type="Google" id="ProtNLM"/>
    </source>
</evidence>
<evidence type="ECO:0000313" key="4">
    <source>
        <dbReference type="Proteomes" id="UP000247810"/>
    </source>
</evidence>
<dbReference type="InterPro" id="IPR046347">
    <property type="entry name" value="bZIP_sf"/>
</dbReference>
<feature type="compositionally biased region" description="Pro residues" evidence="2">
    <location>
        <begin position="100"/>
        <end position="112"/>
    </location>
</feature>
<gene>
    <name evidence="3" type="ORF">BO71DRAFT_488993</name>
</gene>
<feature type="non-terminal residue" evidence="3">
    <location>
        <position position="135"/>
    </location>
</feature>
<reference evidence="3 4" key="1">
    <citation type="submission" date="2018-02" db="EMBL/GenBank/DDBJ databases">
        <title>The genomes of Aspergillus section Nigri reveals drivers in fungal speciation.</title>
        <authorList>
            <consortium name="DOE Joint Genome Institute"/>
            <person name="Vesth T.C."/>
            <person name="Nybo J."/>
            <person name="Theobald S."/>
            <person name="Brandl J."/>
            <person name="Frisvad J.C."/>
            <person name="Nielsen K.F."/>
            <person name="Lyhne E.K."/>
            <person name="Kogle M.E."/>
            <person name="Kuo A."/>
            <person name="Riley R."/>
            <person name="Clum A."/>
            <person name="Nolan M."/>
            <person name="Lipzen A."/>
            <person name="Salamov A."/>
            <person name="Henrissat B."/>
            <person name="Wiebenga A."/>
            <person name="De vries R.P."/>
            <person name="Grigoriev I.V."/>
            <person name="Mortensen U.H."/>
            <person name="Andersen M.R."/>
            <person name="Baker S.E."/>
        </authorList>
    </citation>
    <scope>NUCLEOTIDE SEQUENCE [LARGE SCALE GENOMIC DNA]</scope>
    <source>
        <strain evidence="3 4">CBS 707.79</strain>
    </source>
</reference>
<feature type="compositionally biased region" description="Low complexity" evidence="2">
    <location>
        <begin position="123"/>
        <end position="135"/>
    </location>
</feature>
<name>A0A319CS32_9EURO</name>
<evidence type="ECO:0000313" key="3">
    <source>
        <dbReference type="EMBL" id="PYH88135.1"/>
    </source>
</evidence>
<dbReference type="EMBL" id="KZ826122">
    <property type="protein sequence ID" value="PYH88135.1"/>
    <property type="molecule type" value="Genomic_DNA"/>
</dbReference>
<dbReference type="SUPFAM" id="SSF57959">
    <property type="entry name" value="Leucine zipper domain"/>
    <property type="match status" value="1"/>
</dbReference>
<dbReference type="VEuPathDB" id="FungiDB:BO71DRAFT_488993"/>
<feature type="region of interest" description="Disordered" evidence="2">
    <location>
        <begin position="93"/>
        <end position="135"/>
    </location>
</feature>
<dbReference type="PANTHER" id="PTHR37012">
    <property type="entry name" value="B-ZIP TRANSCRIPTION FACTOR (EUROFUNG)-RELATED"/>
    <property type="match status" value="1"/>
</dbReference>
<protein>
    <recommendedName>
        <fullName evidence="5">BZIP domain-containing protein</fullName>
    </recommendedName>
</protein>
<dbReference type="PANTHER" id="PTHR37012:SF6">
    <property type="entry name" value="BZIP TRANSCRIPTION FACTOR"/>
    <property type="match status" value="1"/>
</dbReference>
<sequence length="135" mass="15023">MSQSPSSLSAAEKKRLRDRRAQQALRNKKLKHTTQLEDKVAHCERYHDDSTAQHLLQVIEGLQQQNELLRQRQDSLKALVGSWDGDTIITTTSSATEPTLPFPQPQLPPPQSPIHTLIPKPIPSSTTTITTTPTA</sequence>
<dbReference type="Proteomes" id="UP000247810">
    <property type="component" value="Unassembled WGS sequence"/>
</dbReference>
<feature type="compositionally biased region" description="Basic and acidic residues" evidence="2">
    <location>
        <begin position="11"/>
        <end position="21"/>
    </location>
</feature>
<keyword evidence="1" id="KW-0175">Coiled coil</keyword>
<evidence type="ECO:0000256" key="1">
    <source>
        <dbReference type="SAM" id="Coils"/>
    </source>
</evidence>
<keyword evidence="4" id="KW-1185">Reference proteome</keyword>